<feature type="region of interest" description="Disordered" evidence="1">
    <location>
        <begin position="1"/>
        <end position="34"/>
    </location>
</feature>
<protein>
    <submittedName>
        <fullName evidence="2">Unnamed protein product</fullName>
    </submittedName>
</protein>
<sequence>MSPSSKPSSSSNSPSSPTTKSRHCRRPSPSPEPHKCSLGRAYFLVKHGQPQWYLSTCSRFRYGRRPCSVERLRALDFVTPFLHLKGLTKGLISDIGDYKATRLKGKARDLKSSVSQARGNNQEEIDGVPNPGGVEIRSRGLFESI</sequence>
<accession>A0A9W7D8A8</accession>
<feature type="compositionally biased region" description="Basic and acidic residues" evidence="1">
    <location>
        <begin position="136"/>
        <end position="145"/>
    </location>
</feature>
<dbReference type="AlphaFoldDB" id="A0A9W7D8A8"/>
<keyword evidence="3" id="KW-1185">Reference proteome</keyword>
<evidence type="ECO:0000313" key="3">
    <source>
        <dbReference type="Proteomes" id="UP001165083"/>
    </source>
</evidence>
<dbReference type="Proteomes" id="UP001165083">
    <property type="component" value="Unassembled WGS sequence"/>
</dbReference>
<evidence type="ECO:0000256" key="1">
    <source>
        <dbReference type="SAM" id="MobiDB-lite"/>
    </source>
</evidence>
<proteinExistence type="predicted"/>
<feature type="compositionally biased region" description="Low complexity" evidence="1">
    <location>
        <begin position="1"/>
        <end position="19"/>
    </location>
</feature>
<feature type="region of interest" description="Disordered" evidence="1">
    <location>
        <begin position="114"/>
        <end position="145"/>
    </location>
</feature>
<organism evidence="2 3">
    <name type="scientific">Phytophthora lilii</name>
    <dbReference type="NCBI Taxonomy" id="2077276"/>
    <lineage>
        <taxon>Eukaryota</taxon>
        <taxon>Sar</taxon>
        <taxon>Stramenopiles</taxon>
        <taxon>Oomycota</taxon>
        <taxon>Peronosporomycetes</taxon>
        <taxon>Peronosporales</taxon>
        <taxon>Peronosporaceae</taxon>
        <taxon>Phytophthora</taxon>
    </lineage>
</organism>
<comment type="caution">
    <text evidence="2">The sequence shown here is derived from an EMBL/GenBank/DDBJ whole genome shotgun (WGS) entry which is preliminary data.</text>
</comment>
<dbReference type="EMBL" id="BSXW01012435">
    <property type="protein sequence ID" value="GMF64837.1"/>
    <property type="molecule type" value="Genomic_DNA"/>
</dbReference>
<gene>
    <name evidence="2" type="ORF">Plil01_001759500</name>
</gene>
<name>A0A9W7D8A8_9STRA</name>
<evidence type="ECO:0000313" key="2">
    <source>
        <dbReference type="EMBL" id="GMF64837.1"/>
    </source>
</evidence>
<reference evidence="2" key="1">
    <citation type="submission" date="2023-04" db="EMBL/GenBank/DDBJ databases">
        <title>Phytophthora lilii NBRC 32176.</title>
        <authorList>
            <person name="Ichikawa N."/>
            <person name="Sato H."/>
            <person name="Tonouchi N."/>
        </authorList>
    </citation>
    <scope>NUCLEOTIDE SEQUENCE</scope>
    <source>
        <strain evidence="2">NBRC 32176</strain>
    </source>
</reference>